<name>A0A6I3U5S2_STREE</name>
<evidence type="ECO:0000313" key="2">
    <source>
        <dbReference type="EMBL" id="MTV88491.1"/>
    </source>
</evidence>
<feature type="domain" description="Translation initiation factor IF- 2" evidence="1">
    <location>
        <begin position="36"/>
        <end position="93"/>
    </location>
</feature>
<sequence>FKAVPAFGDWFEAVPSEKAARDQATGNQRTSSMKSLANIKKIDASDLTDEITAGKIKELNVVVKADVQGSLESLLDALGNLKNDEVAVKVVSS</sequence>
<feature type="non-terminal residue" evidence="2">
    <location>
        <position position="1"/>
    </location>
</feature>
<dbReference type="GO" id="GO:0003743">
    <property type="term" value="F:translation initiation factor activity"/>
    <property type="evidence" value="ECO:0007669"/>
    <property type="project" value="UniProtKB-KW"/>
</dbReference>
<dbReference type="Gene3D" id="3.40.50.10050">
    <property type="entry name" value="Translation initiation factor IF- 2, domain 3"/>
    <property type="match status" value="1"/>
</dbReference>
<dbReference type="AlphaFoldDB" id="A0A6I3U5S2"/>
<dbReference type="Pfam" id="PF11987">
    <property type="entry name" value="IF-2"/>
    <property type="match status" value="1"/>
</dbReference>
<dbReference type="Proteomes" id="UP000469505">
    <property type="component" value="Unassembled WGS sequence"/>
</dbReference>
<keyword evidence="2" id="KW-0648">Protein biosynthesis</keyword>
<proteinExistence type="predicted"/>
<dbReference type="SUPFAM" id="SSF52156">
    <property type="entry name" value="Initiation factor IF2/eIF5b, domain 3"/>
    <property type="match status" value="1"/>
</dbReference>
<dbReference type="InterPro" id="IPR036925">
    <property type="entry name" value="TIF_IF2_dom3_sf"/>
</dbReference>
<evidence type="ECO:0000259" key="1">
    <source>
        <dbReference type="Pfam" id="PF11987"/>
    </source>
</evidence>
<comment type="caution">
    <text evidence="2">The sequence shown here is derived from an EMBL/GenBank/DDBJ whole genome shotgun (WGS) entry which is preliminary data.</text>
</comment>
<feature type="non-terminal residue" evidence="2">
    <location>
        <position position="93"/>
    </location>
</feature>
<reference evidence="2 3" key="1">
    <citation type="submission" date="2019-11" db="EMBL/GenBank/DDBJ databases">
        <title>Growth characteristics of pneumococcus vary with the chemical composition of the capsule and with environmental conditions.</title>
        <authorList>
            <person name="Tothpal A."/>
            <person name="Desobry K."/>
            <person name="Joshi S."/>
            <person name="Wyllie A.L."/>
            <person name="Weinberger D.M."/>
        </authorList>
    </citation>
    <scope>NUCLEOTIDE SEQUENCE [LARGE SCALE GENOMIC DNA]</scope>
    <source>
        <strain evidence="3">pnumococcus35B</strain>
    </source>
</reference>
<protein>
    <submittedName>
        <fullName evidence="2">Translation initiation factor IF-2</fullName>
    </submittedName>
</protein>
<dbReference type="EMBL" id="WNHX01000765">
    <property type="protein sequence ID" value="MTV88491.1"/>
    <property type="molecule type" value="Genomic_DNA"/>
</dbReference>
<dbReference type="InterPro" id="IPR023115">
    <property type="entry name" value="TIF_IF2_dom3"/>
</dbReference>
<gene>
    <name evidence="2" type="ORF">GM543_13600</name>
</gene>
<organism evidence="2 3">
    <name type="scientific">Streptococcus pneumoniae</name>
    <dbReference type="NCBI Taxonomy" id="1313"/>
    <lineage>
        <taxon>Bacteria</taxon>
        <taxon>Bacillati</taxon>
        <taxon>Bacillota</taxon>
        <taxon>Bacilli</taxon>
        <taxon>Lactobacillales</taxon>
        <taxon>Streptococcaceae</taxon>
        <taxon>Streptococcus</taxon>
    </lineage>
</organism>
<accession>A0A6I3U5S2</accession>
<evidence type="ECO:0000313" key="3">
    <source>
        <dbReference type="Proteomes" id="UP000469505"/>
    </source>
</evidence>
<keyword evidence="2" id="KW-0396">Initiation factor</keyword>